<dbReference type="VEuPathDB" id="PlasmoDB:PVP01_0946500"/>
<feature type="compositionally biased region" description="Polar residues" evidence="4">
    <location>
        <begin position="488"/>
        <end position="497"/>
    </location>
</feature>
<dbReference type="GO" id="GO:0003697">
    <property type="term" value="F:single-stranded DNA binding"/>
    <property type="evidence" value="ECO:0007669"/>
    <property type="project" value="UniProtKB-UniRule"/>
</dbReference>
<dbReference type="PANTHER" id="PTHR12949">
    <property type="entry name" value="RNA POLYMERASE III DNA DIRECTED -RELATED"/>
    <property type="match status" value="1"/>
</dbReference>
<evidence type="ECO:0000259" key="5">
    <source>
        <dbReference type="Pfam" id="PF08221"/>
    </source>
</evidence>
<dbReference type="Gene3D" id="1.10.10.10">
    <property type="entry name" value="Winged helix-like DNA-binding domain superfamily/Winged helix DNA-binding domain"/>
    <property type="match status" value="2"/>
</dbReference>
<gene>
    <name evidence="6" type="ORF">PVT01_090049700</name>
</gene>
<name>A0A1G4GY72_PLAVI</name>
<keyword evidence="3" id="KW-0804">Transcription</keyword>
<accession>A0A1G4GY72</accession>
<dbReference type="GO" id="GO:0005666">
    <property type="term" value="C:RNA polymerase III complex"/>
    <property type="evidence" value="ECO:0007669"/>
    <property type="project" value="UniProtKB-UniRule"/>
</dbReference>
<dbReference type="Proteomes" id="UP000196402">
    <property type="component" value="Chromosome 9"/>
</dbReference>
<keyword evidence="3" id="KW-0539">Nucleus</keyword>
<feature type="domain" description="RNA polymerase III subunit RPC82-related helix-turn-helix" evidence="5">
    <location>
        <begin position="10"/>
        <end position="64"/>
    </location>
</feature>
<comment type="similarity">
    <text evidence="3">Belongs to the eukaryotic RPC3/POLR3C RNA polymerase subunit family.</text>
</comment>
<feature type="region of interest" description="Disordered" evidence="4">
    <location>
        <begin position="458"/>
        <end position="497"/>
    </location>
</feature>
<organism evidence="6 7">
    <name type="scientific">Plasmodium vivax</name>
    <name type="common">malaria parasite P. vivax</name>
    <dbReference type="NCBI Taxonomy" id="5855"/>
    <lineage>
        <taxon>Eukaryota</taxon>
        <taxon>Sar</taxon>
        <taxon>Alveolata</taxon>
        <taxon>Apicomplexa</taxon>
        <taxon>Aconoidasida</taxon>
        <taxon>Haemosporida</taxon>
        <taxon>Plasmodiidae</taxon>
        <taxon>Plasmodium</taxon>
        <taxon>Plasmodium (Plasmodium)</taxon>
    </lineage>
</organism>
<feature type="region of interest" description="Disordered" evidence="4">
    <location>
        <begin position="978"/>
        <end position="1007"/>
    </location>
</feature>
<evidence type="ECO:0000313" key="6">
    <source>
        <dbReference type="EMBL" id="SCO67555.1"/>
    </source>
</evidence>
<dbReference type="VEuPathDB" id="PlasmoDB:PVX_092895"/>
<dbReference type="VEuPathDB" id="PlasmoDB:PVW1_090051000"/>
<dbReference type="SUPFAM" id="SSF46785">
    <property type="entry name" value="Winged helix' DNA-binding domain"/>
    <property type="match status" value="1"/>
</dbReference>
<dbReference type="VEuPathDB" id="PlasmoDB:PVPAM_090050700"/>
<dbReference type="InterPro" id="IPR039748">
    <property type="entry name" value="RPC3"/>
</dbReference>
<dbReference type="AlphaFoldDB" id="A0A1G4GY72"/>
<proteinExistence type="inferred from homology"/>
<evidence type="ECO:0000256" key="1">
    <source>
        <dbReference type="ARBA" id="ARBA00006835"/>
    </source>
</evidence>
<comment type="function">
    <text evidence="3">DNA-dependent RNA polymerase catalyzes the transcription of DNA into RNA using the four ribonucleoside triphosphates as substrates. Specific core component of RNA polymerase III which synthesizes small RNAs, such as 5S rRNA and tRNAs.</text>
</comment>
<comment type="subcellular location">
    <subcellularLocation>
        <location evidence="3">Nucleus</location>
    </subcellularLocation>
</comment>
<dbReference type="EMBL" id="LT615247">
    <property type="protein sequence ID" value="SCO67555.1"/>
    <property type="molecule type" value="Genomic_DNA"/>
</dbReference>
<comment type="subunit">
    <text evidence="3">Component of the RNA polymerase III (Pol III) complex consisting of 17 subunits.</text>
</comment>
<dbReference type="eggNOG" id="ENOG502TNAU">
    <property type="taxonomic scope" value="Eukaryota"/>
</dbReference>
<feature type="region of interest" description="Disordered" evidence="4">
    <location>
        <begin position="137"/>
        <end position="168"/>
    </location>
</feature>
<sequence length="1038" mass="116343">MISNELHYLKYIVGDIFGQCCSEIVELILLYGNKLTINEIINLSNYEFSIVRNILLCLLIHNIVDIRIVYGKSHECSHAASDGKRVGLLPDDRAERRGRAPVEEAMEVVQALGATALGEVAQGGEVVDIVDAAEAQVEVPPQNSPPTGDTDDDTGENTVDNTTSERRNQLNLREEMRFLTHHGSYKYMKGCSCPSCICRIKRVEYWVVVNNIYALVRYSSIFYYMHPTRVKSGGTDDMPEYHHFCGAPSAVDSAGTTTAGKNKGKNVVTQNDAAPPPAGMHSIMSYNFFTSDVLHDSSSSTVQEEEDKSAEEASSKRDIIHFIEKVILLRVIKNGRITIDTCVKNLKQDDYVEVCKKEIPNMKKKKLKLIFLQLLKKKYIKKCKYFNEHACENDTSANDRTSKYDQSINYINASVDHAPYSNNYADVYHPNRNNHVGINRVEANGRKTNPAFYAKGKTRTAQTAHSNHQGLNRTSSFLNSPEFDRNNQHSNESLDSSNDSFLFAPVDNVNSMSGYNPAANAFPNDSNKQGAKNTRDVLGMAGNAKRRKTAENELGGGHNGRNFTNNDSFDGNVFSMSGERNRSLDPLGGSNYLNEDNNSVISSAYPGGSSYLGSSSYLGGGGGSSYLGSSSYIGGGGGNSYLGSSSYIGGGGGSSYPRSSTPFDRSNMVNVPATDRKSHAPMNKTNQYEYLNPRENTADRYTNKDSMQNDLLDHLDNRFTYFQANNEVLTILYLKQECFNFITQYYNFNEVEKGIFFFLLKNVQLSYSVEENNYKHTPSFCSFENVEKYVIANFKKKNIYMDRNVVLQNLNTLIKYPDQLVKTQCNEMITYAADFCNIKNIYKNKITTNIIKNMNGSGALRIWNFLISSPEQKVNDEVISENVLIPLNDVRKKLYNLLYHGYIKCHECNNSNVNKTYIKHSLSFSTNVYYTANKIKENLFTIAKNIYIRKLHENNEINTLHNKSNICANDVGKELPAELRTGQGAPSGQNASANQSSNTASKNHQNKKKISLTSREYAVDYLEISLINLDKLIFIFNS</sequence>
<dbReference type="InterPro" id="IPR036388">
    <property type="entry name" value="WH-like_DNA-bd_sf"/>
</dbReference>
<evidence type="ECO:0000313" key="7">
    <source>
        <dbReference type="Proteomes" id="UP000196402"/>
    </source>
</evidence>
<dbReference type="Pfam" id="PF08221">
    <property type="entry name" value="HTH_9"/>
    <property type="match status" value="1"/>
</dbReference>
<comment type="similarity">
    <text evidence="1">Belongs to the RNA polymerase beta chain family.</text>
</comment>
<dbReference type="InterPro" id="IPR036390">
    <property type="entry name" value="WH_DNA-bd_sf"/>
</dbReference>
<dbReference type="InterPro" id="IPR013197">
    <property type="entry name" value="RNA_pol_III_RPC82-rel_HTH"/>
</dbReference>
<evidence type="ECO:0000256" key="4">
    <source>
        <dbReference type="SAM" id="MobiDB-lite"/>
    </source>
</evidence>
<keyword evidence="3" id="KW-0240">DNA-directed RNA polymerase</keyword>
<evidence type="ECO:0000256" key="3">
    <source>
        <dbReference type="RuleBase" id="RU367076"/>
    </source>
</evidence>
<protein>
    <recommendedName>
        <fullName evidence="2 3">DNA-directed RNA polymerase III subunit RPC3</fullName>
        <shortName evidence="3">RNA polymerase III subunit C3</shortName>
    </recommendedName>
</protein>
<feature type="compositionally biased region" description="Low complexity" evidence="4">
    <location>
        <begin position="986"/>
        <end position="1003"/>
    </location>
</feature>
<reference evidence="6 7" key="1">
    <citation type="submission" date="2016-07" db="EMBL/GenBank/DDBJ databases">
        <authorList>
            <consortium name="Pathogen Informatics"/>
        </authorList>
    </citation>
    <scope>NUCLEOTIDE SEQUENCE [LARGE SCALE GENOMIC DNA]</scope>
</reference>
<evidence type="ECO:0000256" key="2">
    <source>
        <dbReference type="ARBA" id="ARBA00016689"/>
    </source>
</evidence>
<feature type="region of interest" description="Disordered" evidence="4">
    <location>
        <begin position="653"/>
        <end position="681"/>
    </location>
</feature>
<dbReference type="PANTHER" id="PTHR12949:SF0">
    <property type="entry name" value="DNA-DIRECTED RNA POLYMERASE III SUBUNIT RPC3"/>
    <property type="match status" value="1"/>
</dbReference>
<feature type="compositionally biased region" description="Polar residues" evidence="4">
    <location>
        <begin position="459"/>
        <end position="479"/>
    </location>
</feature>